<evidence type="ECO:0000256" key="3">
    <source>
        <dbReference type="ARBA" id="ARBA00023163"/>
    </source>
</evidence>
<evidence type="ECO:0000256" key="1">
    <source>
        <dbReference type="ARBA" id="ARBA00023015"/>
    </source>
</evidence>
<keyword evidence="2" id="KW-0238">DNA-binding</keyword>
<feature type="domain" description="HTH merR-type" evidence="4">
    <location>
        <begin position="1"/>
        <end position="69"/>
    </location>
</feature>
<dbReference type="RefSeq" id="WP_096342203.1">
    <property type="nucleotide sequence ID" value="NZ_NWMW01000001.1"/>
</dbReference>
<sequence>MQIGELASATTTKVTTIRFYEEIGLLRRPARTASGRRTYGLSDVDRLNFIRNSRRLGFSIDEIRSLLALADQPERDCSEATDIASRHLADVEERLRQLGALRDELASMSAAGCCAKTMAECRVIQAIARPVA</sequence>
<dbReference type="EMBL" id="NWMW01000001">
    <property type="protein sequence ID" value="PCD03799.1"/>
    <property type="molecule type" value="Genomic_DNA"/>
</dbReference>
<dbReference type="SMART" id="SM00422">
    <property type="entry name" value="HTH_MERR"/>
    <property type="match status" value="1"/>
</dbReference>
<gene>
    <name evidence="5" type="ORF">COC42_05515</name>
</gene>
<evidence type="ECO:0000313" key="6">
    <source>
        <dbReference type="Proteomes" id="UP000218366"/>
    </source>
</evidence>
<keyword evidence="3" id="KW-0804">Transcription</keyword>
<evidence type="ECO:0000256" key="2">
    <source>
        <dbReference type="ARBA" id="ARBA00023125"/>
    </source>
</evidence>
<dbReference type="GO" id="GO:0003700">
    <property type="term" value="F:DNA-binding transcription factor activity"/>
    <property type="evidence" value="ECO:0007669"/>
    <property type="project" value="InterPro"/>
</dbReference>
<dbReference type="PROSITE" id="PS50937">
    <property type="entry name" value="HTH_MERR_2"/>
    <property type="match status" value="1"/>
</dbReference>
<dbReference type="Gene3D" id="1.10.1660.10">
    <property type="match status" value="1"/>
</dbReference>
<evidence type="ECO:0000313" key="5">
    <source>
        <dbReference type="EMBL" id="PCD03799.1"/>
    </source>
</evidence>
<name>A0A2A4B7Q5_9SPHN</name>
<dbReference type="InterPro" id="IPR000551">
    <property type="entry name" value="MerR-type_HTH_dom"/>
</dbReference>
<reference evidence="5 6" key="1">
    <citation type="submission" date="2017-09" db="EMBL/GenBank/DDBJ databases">
        <title>Sphingomonas spermidinifaciens 9NM-10, whole genome shotgun sequence.</title>
        <authorList>
            <person name="Feng G."/>
            <person name="Zhu H."/>
        </authorList>
    </citation>
    <scope>NUCLEOTIDE SEQUENCE [LARGE SCALE GENOMIC DNA]</scope>
    <source>
        <strain evidence="5 6">9NM-10</strain>
    </source>
</reference>
<proteinExistence type="predicted"/>
<keyword evidence="6" id="KW-1185">Reference proteome</keyword>
<dbReference type="InterPro" id="IPR015358">
    <property type="entry name" value="Tscrpt_reg_MerR_DNA-bd"/>
</dbReference>
<dbReference type="GO" id="GO:0003677">
    <property type="term" value="F:DNA binding"/>
    <property type="evidence" value="ECO:0007669"/>
    <property type="project" value="UniProtKB-KW"/>
</dbReference>
<organism evidence="5 6">
    <name type="scientific">Sphingomonas spermidinifaciens</name>
    <dbReference type="NCBI Taxonomy" id="1141889"/>
    <lineage>
        <taxon>Bacteria</taxon>
        <taxon>Pseudomonadati</taxon>
        <taxon>Pseudomonadota</taxon>
        <taxon>Alphaproteobacteria</taxon>
        <taxon>Sphingomonadales</taxon>
        <taxon>Sphingomonadaceae</taxon>
        <taxon>Sphingomonas</taxon>
    </lineage>
</organism>
<keyword evidence="1" id="KW-0805">Transcription regulation</keyword>
<dbReference type="InterPro" id="IPR047057">
    <property type="entry name" value="MerR_fam"/>
</dbReference>
<dbReference type="PANTHER" id="PTHR30204">
    <property type="entry name" value="REDOX-CYCLING DRUG-SENSING TRANSCRIPTIONAL ACTIVATOR SOXR"/>
    <property type="match status" value="1"/>
</dbReference>
<comment type="caution">
    <text evidence="5">The sequence shown here is derived from an EMBL/GenBank/DDBJ whole genome shotgun (WGS) entry which is preliminary data.</text>
</comment>
<dbReference type="CDD" id="cd04785">
    <property type="entry name" value="HTH_CadR-PbrR-like"/>
    <property type="match status" value="1"/>
</dbReference>
<accession>A0A2A4B7Q5</accession>
<dbReference type="Pfam" id="PF09278">
    <property type="entry name" value="MerR-DNA-bind"/>
    <property type="match status" value="1"/>
</dbReference>
<dbReference type="PANTHER" id="PTHR30204:SF94">
    <property type="entry name" value="HEAVY METAL-DEPENDENT TRANSCRIPTIONAL REGULATOR HI_0293-RELATED"/>
    <property type="match status" value="1"/>
</dbReference>
<dbReference type="InterPro" id="IPR009061">
    <property type="entry name" value="DNA-bd_dom_put_sf"/>
</dbReference>
<dbReference type="PRINTS" id="PR00040">
    <property type="entry name" value="HTHMERR"/>
</dbReference>
<dbReference type="Pfam" id="PF00376">
    <property type="entry name" value="MerR"/>
    <property type="match status" value="1"/>
</dbReference>
<protein>
    <submittedName>
        <fullName evidence="5">Transcriptional regulator</fullName>
    </submittedName>
</protein>
<dbReference type="OrthoDB" id="9802944at2"/>
<dbReference type="Proteomes" id="UP000218366">
    <property type="component" value="Unassembled WGS sequence"/>
</dbReference>
<evidence type="ECO:0000259" key="4">
    <source>
        <dbReference type="PROSITE" id="PS50937"/>
    </source>
</evidence>
<dbReference type="SUPFAM" id="SSF46955">
    <property type="entry name" value="Putative DNA-binding domain"/>
    <property type="match status" value="1"/>
</dbReference>
<dbReference type="AlphaFoldDB" id="A0A2A4B7Q5"/>